<evidence type="ECO:0000313" key="3">
    <source>
        <dbReference type="Proteomes" id="UP000065807"/>
    </source>
</evidence>
<accession>A0A0K2SNS6</accession>
<evidence type="ECO:0008006" key="4">
    <source>
        <dbReference type="Google" id="ProtNLM"/>
    </source>
</evidence>
<keyword evidence="3" id="KW-1185">Reference proteome</keyword>
<proteinExistence type="predicted"/>
<feature type="transmembrane region" description="Helical" evidence="1">
    <location>
        <begin position="138"/>
        <end position="158"/>
    </location>
</feature>
<evidence type="ECO:0000256" key="1">
    <source>
        <dbReference type="SAM" id="Phobius"/>
    </source>
</evidence>
<reference evidence="3" key="2">
    <citation type="journal article" date="2016" name="Int. J. Syst. Evol. Microbiol.">
        <title>Complete genome sequence and cell structure of Limnochorda pilosa, a Gram-negative spore-former within the phylum Firmicutes.</title>
        <authorList>
            <person name="Watanabe M."/>
            <person name="Kojima H."/>
            <person name="Fukui M."/>
        </authorList>
    </citation>
    <scope>NUCLEOTIDE SEQUENCE [LARGE SCALE GENOMIC DNA]</scope>
    <source>
        <strain evidence="3">HC45</strain>
    </source>
</reference>
<name>A0A0K2SNS6_LIMPI</name>
<dbReference type="Pfam" id="PF07758">
    <property type="entry name" value="DUF1614"/>
    <property type="match status" value="1"/>
</dbReference>
<feature type="transmembrane region" description="Helical" evidence="1">
    <location>
        <begin position="164"/>
        <end position="181"/>
    </location>
</feature>
<evidence type="ECO:0000313" key="2">
    <source>
        <dbReference type="EMBL" id="BAS28765.1"/>
    </source>
</evidence>
<dbReference type="Proteomes" id="UP000065807">
    <property type="component" value="Chromosome"/>
</dbReference>
<organism evidence="2 3">
    <name type="scientific">Limnochorda pilosa</name>
    <dbReference type="NCBI Taxonomy" id="1555112"/>
    <lineage>
        <taxon>Bacteria</taxon>
        <taxon>Bacillati</taxon>
        <taxon>Bacillota</taxon>
        <taxon>Limnochordia</taxon>
        <taxon>Limnochordales</taxon>
        <taxon>Limnochordaceae</taxon>
        <taxon>Limnochorda</taxon>
    </lineage>
</organism>
<reference evidence="3" key="1">
    <citation type="submission" date="2015-07" db="EMBL/GenBank/DDBJ databases">
        <title>Complete genome sequence and phylogenetic analysis of Limnochorda pilosa.</title>
        <authorList>
            <person name="Watanabe M."/>
            <person name="Kojima H."/>
            <person name="Fukui M."/>
        </authorList>
    </citation>
    <scope>NUCLEOTIDE SEQUENCE [LARGE SCALE GENOMIC DNA]</scope>
    <source>
        <strain evidence="3">HC45</strain>
    </source>
</reference>
<dbReference type="InterPro" id="IPR011672">
    <property type="entry name" value="DUF1614"/>
</dbReference>
<feature type="transmembrane region" description="Helical" evidence="1">
    <location>
        <begin position="193"/>
        <end position="215"/>
    </location>
</feature>
<dbReference type="EMBL" id="AP014924">
    <property type="protein sequence ID" value="BAS28765.1"/>
    <property type="molecule type" value="Genomic_DNA"/>
</dbReference>
<feature type="transmembrane region" description="Helical" evidence="1">
    <location>
        <begin position="89"/>
        <end position="107"/>
    </location>
</feature>
<sequence>MSMFFFPFWFLLLLLAPLWLMLIYFNLIATSFAALGLSPEAAFWLLVAVVLGSAVNIPIWRERVVQPGRARRLGFLLFYSEPPVVSERVLAVNLGGAVIPVLLALYLLQRAPLGPSLAGAAVMTVLAKALARPIYGRGIAMPLLLPPLAAAVLGIMLGGQNAAPVAYVSGVLGTLVGADLLNLGRIRTLGAQVVSIGGAGVRDGIFLVGMVAALIPAL</sequence>
<protein>
    <recommendedName>
        <fullName evidence="4">DUF1614 domain-containing protein</fullName>
    </recommendedName>
</protein>
<dbReference type="AlphaFoldDB" id="A0A0K2SNS6"/>
<keyword evidence="1" id="KW-0812">Transmembrane</keyword>
<dbReference type="KEGG" id="lpil:LIP_2936"/>
<feature type="transmembrane region" description="Helical" evidence="1">
    <location>
        <begin position="43"/>
        <end position="61"/>
    </location>
</feature>
<feature type="transmembrane region" description="Helical" evidence="1">
    <location>
        <begin position="113"/>
        <end position="131"/>
    </location>
</feature>
<keyword evidence="1" id="KW-1133">Transmembrane helix</keyword>
<gene>
    <name evidence="2" type="ORF">LIP_2936</name>
</gene>
<keyword evidence="1" id="KW-0472">Membrane</keyword>